<gene>
    <name evidence="1" type="ORF">CLEI1391_LOCUS17490</name>
</gene>
<dbReference type="AlphaFoldDB" id="A0A7S0WZA9"/>
<sequence length="180" mass="19082">MPGDAKAAFKEGGKKGVDLQGVAALGGVQYFNIAVETPEGDMALLEKVLEGANVEVDEAAEERKGGAGDLGKFFLSAGETKLVGLGHVPKALAEAKGLTVKEWAAELMQHMPKSKILEETDEVIKIEMPADTDNNVFPLKARDAAIDAGFKLLKRKGLVPDNADDSDDDVNYAEAAGVEW</sequence>
<proteinExistence type="predicted"/>
<evidence type="ECO:0000313" key="1">
    <source>
        <dbReference type="EMBL" id="CAD8693307.1"/>
    </source>
</evidence>
<organism evidence="1">
    <name type="scientific">Chlamydomonas leiostraca</name>
    <dbReference type="NCBI Taxonomy" id="1034604"/>
    <lineage>
        <taxon>Eukaryota</taxon>
        <taxon>Viridiplantae</taxon>
        <taxon>Chlorophyta</taxon>
        <taxon>core chlorophytes</taxon>
        <taxon>Chlorophyceae</taxon>
        <taxon>CS clade</taxon>
        <taxon>Chlamydomonadales</taxon>
        <taxon>Chlamydomonadaceae</taxon>
        <taxon>Chlamydomonas</taxon>
    </lineage>
</organism>
<name>A0A7S0WZA9_9CHLO</name>
<accession>A0A7S0WZA9</accession>
<dbReference type="EMBL" id="HBFB01031246">
    <property type="protein sequence ID" value="CAD8693307.1"/>
    <property type="molecule type" value="Transcribed_RNA"/>
</dbReference>
<protein>
    <submittedName>
        <fullName evidence="1">Uncharacterized protein</fullName>
    </submittedName>
</protein>
<reference evidence="1" key="1">
    <citation type="submission" date="2021-01" db="EMBL/GenBank/DDBJ databases">
        <authorList>
            <person name="Corre E."/>
            <person name="Pelletier E."/>
            <person name="Niang G."/>
            <person name="Scheremetjew M."/>
            <person name="Finn R."/>
            <person name="Kale V."/>
            <person name="Holt S."/>
            <person name="Cochrane G."/>
            <person name="Meng A."/>
            <person name="Brown T."/>
            <person name="Cohen L."/>
        </authorList>
    </citation>
    <scope>NUCLEOTIDE SEQUENCE</scope>
    <source>
        <strain evidence="1">SAG 11-49</strain>
    </source>
</reference>